<dbReference type="CDD" id="cd08249">
    <property type="entry name" value="enoyl_reductase_like"/>
    <property type="match status" value="1"/>
</dbReference>
<reference evidence="6" key="1">
    <citation type="journal article" date="2023" name="Mol. Phylogenet. Evol.">
        <title>Genome-scale phylogeny and comparative genomics of the fungal order Sordariales.</title>
        <authorList>
            <person name="Hensen N."/>
            <person name="Bonometti L."/>
            <person name="Westerberg I."/>
            <person name="Brannstrom I.O."/>
            <person name="Guillou S."/>
            <person name="Cros-Aarteil S."/>
            <person name="Calhoun S."/>
            <person name="Haridas S."/>
            <person name="Kuo A."/>
            <person name="Mondo S."/>
            <person name="Pangilinan J."/>
            <person name="Riley R."/>
            <person name="LaButti K."/>
            <person name="Andreopoulos B."/>
            <person name="Lipzen A."/>
            <person name="Chen C."/>
            <person name="Yan M."/>
            <person name="Daum C."/>
            <person name="Ng V."/>
            <person name="Clum A."/>
            <person name="Steindorff A."/>
            <person name="Ohm R.A."/>
            <person name="Martin F."/>
            <person name="Silar P."/>
            <person name="Natvig D.O."/>
            <person name="Lalanne C."/>
            <person name="Gautier V."/>
            <person name="Ament-Velasquez S.L."/>
            <person name="Kruys A."/>
            <person name="Hutchinson M.I."/>
            <person name="Powell A.J."/>
            <person name="Barry K."/>
            <person name="Miller A.N."/>
            <person name="Grigoriev I.V."/>
            <person name="Debuchy R."/>
            <person name="Gladieux P."/>
            <person name="Hiltunen Thoren M."/>
            <person name="Johannesson H."/>
        </authorList>
    </citation>
    <scope>NUCLEOTIDE SEQUENCE</scope>
    <source>
        <strain evidence="6">CBS 359.72</strain>
    </source>
</reference>
<comment type="similarity">
    <text evidence="1">Belongs to the zinc-containing alcohol dehydrogenase family.</text>
</comment>
<dbReference type="InterPro" id="IPR013154">
    <property type="entry name" value="ADH-like_N"/>
</dbReference>
<dbReference type="PANTHER" id="PTHR45348">
    <property type="entry name" value="HYPOTHETICAL OXIDOREDUCTASE (EUROFUNG)"/>
    <property type="match status" value="1"/>
</dbReference>
<dbReference type="Proteomes" id="UP001303647">
    <property type="component" value="Unassembled WGS sequence"/>
</dbReference>
<feature type="domain" description="Enoyl reductase (ER)" evidence="5">
    <location>
        <begin position="23"/>
        <end position="348"/>
    </location>
</feature>
<dbReference type="InterPro" id="IPR011032">
    <property type="entry name" value="GroES-like_sf"/>
</dbReference>
<keyword evidence="3" id="KW-0521">NADP</keyword>
<evidence type="ECO:0000256" key="2">
    <source>
        <dbReference type="ARBA" id="ARBA00022741"/>
    </source>
</evidence>
<dbReference type="SUPFAM" id="SSF50129">
    <property type="entry name" value="GroES-like"/>
    <property type="match status" value="1"/>
</dbReference>
<dbReference type="AlphaFoldDB" id="A0AAN7CLP6"/>
<evidence type="ECO:0000256" key="1">
    <source>
        <dbReference type="ARBA" id="ARBA00008072"/>
    </source>
</evidence>
<accession>A0AAN7CLP6</accession>
<evidence type="ECO:0000256" key="4">
    <source>
        <dbReference type="ARBA" id="ARBA00023002"/>
    </source>
</evidence>
<evidence type="ECO:0000313" key="6">
    <source>
        <dbReference type="EMBL" id="KAK4243068.1"/>
    </source>
</evidence>
<dbReference type="InterPro" id="IPR047122">
    <property type="entry name" value="Trans-enoyl_RdTase-like"/>
</dbReference>
<reference evidence="6" key="2">
    <citation type="submission" date="2023-05" db="EMBL/GenBank/DDBJ databases">
        <authorList>
            <consortium name="Lawrence Berkeley National Laboratory"/>
            <person name="Steindorff A."/>
            <person name="Hensen N."/>
            <person name="Bonometti L."/>
            <person name="Westerberg I."/>
            <person name="Brannstrom I.O."/>
            <person name="Guillou S."/>
            <person name="Cros-Aarteil S."/>
            <person name="Calhoun S."/>
            <person name="Haridas S."/>
            <person name="Kuo A."/>
            <person name="Mondo S."/>
            <person name="Pangilinan J."/>
            <person name="Riley R."/>
            <person name="Labutti K."/>
            <person name="Andreopoulos B."/>
            <person name="Lipzen A."/>
            <person name="Chen C."/>
            <person name="Yanf M."/>
            <person name="Daum C."/>
            <person name="Ng V."/>
            <person name="Clum A."/>
            <person name="Ohm R."/>
            <person name="Martin F."/>
            <person name="Silar P."/>
            <person name="Natvig D."/>
            <person name="Lalanne C."/>
            <person name="Gautier V."/>
            <person name="Ament-Velasquez S.L."/>
            <person name="Kruys A."/>
            <person name="Hutchinson M.I."/>
            <person name="Powell A.J."/>
            <person name="Barry K."/>
            <person name="Miller A.N."/>
            <person name="Grigoriev I.V."/>
            <person name="Debuchy R."/>
            <person name="Gladieux P."/>
            <person name="Thoren M.H."/>
            <person name="Johannesson H."/>
        </authorList>
    </citation>
    <scope>NUCLEOTIDE SEQUENCE</scope>
    <source>
        <strain evidence="6">CBS 359.72</strain>
    </source>
</reference>
<dbReference type="GO" id="GO:0016651">
    <property type="term" value="F:oxidoreductase activity, acting on NAD(P)H"/>
    <property type="evidence" value="ECO:0007669"/>
    <property type="project" value="InterPro"/>
</dbReference>
<proteinExistence type="inferred from homology"/>
<evidence type="ECO:0000256" key="3">
    <source>
        <dbReference type="ARBA" id="ARBA00022857"/>
    </source>
</evidence>
<name>A0AAN7CLP6_9PEZI</name>
<dbReference type="Gene3D" id="3.90.180.10">
    <property type="entry name" value="Medium-chain alcohol dehydrogenases, catalytic domain"/>
    <property type="match status" value="1"/>
</dbReference>
<dbReference type="InterPro" id="IPR036291">
    <property type="entry name" value="NAD(P)-bd_dom_sf"/>
</dbReference>
<dbReference type="Pfam" id="PF08240">
    <property type="entry name" value="ADH_N"/>
    <property type="match status" value="1"/>
</dbReference>
<dbReference type="PANTHER" id="PTHR45348:SF1">
    <property type="entry name" value="TRANS-ENOYL REDUCTASE STHE"/>
    <property type="match status" value="1"/>
</dbReference>
<keyword evidence="4" id="KW-0560">Oxidoreductase</keyword>
<keyword evidence="7" id="KW-1185">Reference proteome</keyword>
<evidence type="ECO:0000259" key="5">
    <source>
        <dbReference type="SMART" id="SM00829"/>
    </source>
</evidence>
<dbReference type="EMBL" id="MU857890">
    <property type="protein sequence ID" value="KAK4243068.1"/>
    <property type="molecule type" value="Genomic_DNA"/>
</dbReference>
<organism evidence="6 7">
    <name type="scientific">Corynascus novoguineensis</name>
    <dbReference type="NCBI Taxonomy" id="1126955"/>
    <lineage>
        <taxon>Eukaryota</taxon>
        <taxon>Fungi</taxon>
        <taxon>Dikarya</taxon>
        <taxon>Ascomycota</taxon>
        <taxon>Pezizomycotina</taxon>
        <taxon>Sordariomycetes</taxon>
        <taxon>Sordariomycetidae</taxon>
        <taxon>Sordariales</taxon>
        <taxon>Chaetomiaceae</taxon>
        <taxon>Corynascus</taxon>
    </lineage>
</organism>
<dbReference type="SMART" id="SM00829">
    <property type="entry name" value="PKS_ER"/>
    <property type="match status" value="1"/>
</dbReference>
<protein>
    <submittedName>
        <fullName evidence="6">Alcohol dehydrogenase</fullName>
    </submittedName>
</protein>
<dbReference type="SUPFAM" id="SSF51735">
    <property type="entry name" value="NAD(P)-binding Rossmann-fold domains"/>
    <property type="match status" value="1"/>
</dbReference>
<keyword evidence="2" id="KW-0547">Nucleotide-binding</keyword>
<dbReference type="GO" id="GO:0000166">
    <property type="term" value="F:nucleotide binding"/>
    <property type="evidence" value="ECO:0007669"/>
    <property type="project" value="UniProtKB-KW"/>
</dbReference>
<gene>
    <name evidence="6" type="ORF">C7999DRAFT_45030</name>
</gene>
<dbReference type="InterPro" id="IPR020843">
    <property type="entry name" value="ER"/>
</dbReference>
<dbReference type="Gene3D" id="3.40.50.720">
    <property type="entry name" value="NAD(P)-binding Rossmann-like Domain"/>
    <property type="match status" value="1"/>
</dbReference>
<sequence>MGSLQDFLPLPASQTAVITTAEGRHAVARDRPVPPVGPTSVLVRVRAVALNPTDHKTPARVKTAGLTSGCDFAGEVVAVGAHANDEPSDAAACGGIPRRWAPGDRVFGVVYGSNPGAPGWGAFAEYVEADPVMLCHVPEDWDWETAASVGGSVHGSVALCLFGEGKMGLDLGRLKAPRGGHAQLSKQDLLKVVLVYGGSTACGIMALQMLRLAGYIPIATCSPQNAGLVTAYGAAATFDYHLETCADDIKQYTKSALWFALDCIGTAQSAALCYAALGRAGDRYVVLEKYPDSVAALRKVVKPSWAMGPVMFGRELQLGEGYSQPADPSAQTLMGSGALKHHPMKVVAPDGREGWPEAVIRGLGDLRDGNVSA</sequence>
<comment type="caution">
    <text evidence="6">The sequence shown here is derived from an EMBL/GenBank/DDBJ whole genome shotgun (WGS) entry which is preliminary data.</text>
</comment>
<evidence type="ECO:0000313" key="7">
    <source>
        <dbReference type="Proteomes" id="UP001303647"/>
    </source>
</evidence>